<sequence length="178" mass="19513">MSSSPAQTKPPSTPSSRPSSSLSIGNQSSPSSSSPLTTVTLTPSPPPTSTFAKPQPNIDALLTPLLNQYRTLIHTSTTSRPLTKTLYIAFNRLPDDILRRMDNPDYVEYLLGDDEEKEGMDRGRREELLEVFGVVVRVVGEVQGEMGEGRGRGRKARREGMGKRARGLKCRGQDARLS</sequence>
<comment type="caution">
    <text evidence="2">The sequence shown here is derived from an EMBL/GenBank/DDBJ whole genome shotgun (WGS) entry which is preliminary data.</text>
</comment>
<evidence type="ECO:0000313" key="3">
    <source>
        <dbReference type="Proteomes" id="UP001316803"/>
    </source>
</evidence>
<reference evidence="2 3" key="1">
    <citation type="submission" date="2022-12" db="EMBL/GenBank/DDBJ databases">
        <title>Genomic features and morphological characterization of a novel Knufia sp. strain isolated from spacecraft assembly facility.</title>
        <authorList>
            <person name="Teixeira M."/>
            <person name="Chander A.M."/>
            <person name="Stajich J.E."/>
            <person name="Venkateswaran K."/>
        </authorList>
    </citation>
    <scope>NUCLEOTIDE SEQUENCE [LARGE SCALE GENOMIC DNA]</scope>
    <source>
        <strain evidence="2 3">FJI-L2-BK-P2</strain>
    </source>
</reference>
<gene>
    <name evidence="2" type="ORF">OHC33_001357</name>
</gene>
<evidence type="ECO:0000256" key="1">
    <source>
        <dbReference type="SAM" id="MobiDB-lite"/>
    </source>
</evidence>
<name>A0AAN8EJQ2_9EURO</name>
<proteinExistence type="predicted"/>
<accession>A0AAN8EJQ2</accession>
<evidence type="ECO:0000313" key="2">
    <source>
        <dbReference type="EMBL" id="KAK5956988.1"/>
    </source>
</evidence>
<dbReference type="EMBL" id="JAKLMC020000003">
    <property type="protein sequence ID" value="KAK5956988.1"/>
    <property type="molecule type" value="Genomic_DNA"/>
</dbReference>
<dbReference type="AlphaFoldDB" id="A0AAN8EJQ2"/>
<keyword evidence="3" id="KW-1185">Reference proteome</keyword>
<feature type="region of interest" description="Disordered" evidence="1">
    <location>
        <begin position="146"/>
        <end position="178"/>
    </location>
</feature>
<feature type="compositionally biased region" description="Basic residues" evidence="1">
    <location>
        <begin position="152"/>
        <end position="169"/>
    </location>
</feature>
<feature type="compositionally biased region" description="Low complexity" evidence="1">
    <location>
        <begin position="14"/>
        <end position="42"/>
    </location>
</feature>
<feature type="region of interest" description="Disordered" evidence="1">
    <location>
        <begin position="1"/>
        <end position="55"/>
    </location>
</feature>
<dbReference type="Proteomes" id="UP001316803">
    <property type="component" value="Unassembled WGS sequence"/>
</dbReference>
<organism evidence="2 3">
    <name type="scientific">Knufia fluminis</name>
    <dbReference type="NCBI Taxonomy" id="191047"/>
    <lineage>
        <taxon>Eukaryota</taxon>
        <taxon>Fungi</taxon>
        <taxon>Dikarya</taxon>
        <taxon>Ascomycota</taxon>
        <taxon>Pezizomycotina</taxon>
        <taxon>Eurotiomycetes</taxon>
        <taxon>Chaetothyriomycetidae</taxon>
        <taxon>Chaetothyriales</taxon>
        <taxon>Trichomeriaceae</taxon>
        <taxon>Knufia</taxon>
    </lineage>
</organism>
<protein>
    <submittedName>
        <fullName evidence="2">Uncharacterized protein</fullName>
    </submittedName>
</protein>